<evidence type="ECO:0000256" key="8">
    <source>
        <dbReference type="ARBA" id="ARBA00022949"/>
    </source>
</evidence>
<dbReference type="PRINTS" id="PR00259">
    <property type="entry name" value="TMFOUR"/>
</dbReference>
<dbReference type="InterPro" id="IPR018499">
    <property type="entry name" value="Tetraspanin/Peripherin"/>
</dbReference>
<evidence type="ECO:0000256" key="3">
    <source>
        <dbReference type="ARBA" id="ARBA00004651"/>
    </source>
</evidence>
<dbReference type="Pfam" id="PF00335">
    <property type="entry name" value="Tetraspanin"/>
    <property type="match status" value="1"/>
</dbReference>
<evidence type="ECO:0000256" key="6">
    <source>
        <dbReference type="ARBA" id="ARBA00022490"/>
    </source>
</evidence>
<accession>A0A8T2N733</accession>
<evidence type="ECO:0000256" key="7">
    <source>
        <dbReference type="ARBA" id="ARBA00022692"/>
    </source>
</evidence>
<keyword evidence="11" id="KW-1015">Disulfide bond</keyword>
<protein>
    <recommendedName>
        <fullName evidence="13">Tetraspanin-33</fullName>
    </recommendedName>
</protein>
<name>A0A8T2N733_9TELE</name>
<evidence type="ECO:0000256" key="5">
    <source>
        <dbReference type="ARBA" id="ARBA00022475"/>
    </source>
</evidence>
<feature type="transmembrane region" description="Helical" evidence="14">
    <location>
        <begin position="165"/>
        <end position="190"/>
    </location>
</feature>
<evidence type="ECO:0000256" key="1">
    <source>
        <dbReference type="ARBA" id="ARBA00004496"/>
    </source>
</evidence>
<dbReference type="GO" id="GO:0046931">
    <property type="term" value="P:pore complex assembly"/>
    <property type="evidence" value="ECO:0007669"/>
    <property type="project" value="UniProtKB-ARBA"/>
</dbReference>
<keyword evidence="16" id="KW-1185">Reference proteome</keyword>
<sequence>MRSRSFKEEADCADAVPGAGTYGWKPDCAAAEEEVLGGWGSGFGVGLGGGMGRECGLGFSLQTLGEGEGRNTGTGEGLSVFSLLIIAIGVYAKVQKATGKTLIFSPLRLCMNVTTAGSTDTVRDTFLIDPAVILIVVGVVMFFITFCGCIGALRENIRLLKTCVFSSQFSLSLTLVFLTQLAIAVLGFFYSDQTRDALGKFVKKAIVHYRDDLDLQNLMDYIQKEARARSARAQCYLCMHSFKCCGWNNYTDWSWNLYFNCTLENPSTERCAVPFSCCTPVPGEAVINTMCGFGVQTQNYLDATRTIYPVGCADKAVMWVESHLLLVGALALGMALPQIAGIVLSQILISQIQDEISSVLRAVRSSVCAAGSPGWVGPSHMQGVGSLNEPVCEGGAG</sequence>
<evidence type="ECO:0000313" key="15">
    <source>
        <dbReference type="EMBL" id="KAG9335200.1"/>
    </source>
</evidence>
<evidence type="ECO:0000256" key="11">
    <source>
        <dbReference type="ARBA" id="ARBA00023157"/>
    </source>
</evidence>
<keyword evidence="6" id="KW-0963">Cytoplasm</keyword>
<keyword evidence="9 14" id="KW-1133">Transmembrane helix</keyword>
<evidence type="ECO:0000256" key="4">
    <source>
        <dbReference type="ARBA" id="ARBA00006840"/>
    </source>
</evidence>
<gene>
    <name evidence="15" type="ORF">JZ751_005552</name>
</gene>
<dbReference type="GO" id="GO:0005912">
    <property type="term" value="C:adherens junction"/>
    <property type="evidence" value="ECO:0007669"/>
    <property type="project" value="UniProtKB-SubCell"/>
</dbReference>
<evidence type="ECO:0000256" key="13">
    <source>
        <dbReference type="ARBA" id="ARBA00040369"/>
    </source>
</evidence>
<evidence type="ECO:0000256" key="14">
    <source>
        <dbReference type="SAM" id="Phobius"/>
    </source>
</evidence>
<dbReference type="GO" id="GO:0005737">
    <property type="term" value="C:cytoplasm"/>
    <property type="evidence" value="ECO:0007669"/>
    <property type="project" value="UniProtKB-SubCell"/>
</dbReference>
<feature type="non-terminal residue" evidence="15">
    <location>
        <position position="397"/>
    </location>
</feature>
<dbReference type="GO" id="GO:0005886">
    <property type="term" value="C:plasma membrane"/>
    <property type="evidence" value="ECO:0007669"/>
    <property type="project" value="UniProtKB-SubCell"/>
</dbReference>
<comment type="similarity">
    <text evidence="4">Belongs to the tetraspanin (TM4SF) family.</text>
</comment>
<dbReference type="GO" id="GO:0051604">
    <property type="term" value="P:protein maturation"/>
    <property type="evidence" value="ECO:0007669"/>
    <property type="project" value="UniProtKB-ARBA"/>
</dbReference>
<keyword evidence="7 14" id="KW-0812">Transmembrane</keyword>
<feature type="transmembrane region" description="Helical" evidence="14">
    <location>
        <begin position="131"/>
        <end position="153"/>
    </location>
</feature>
<reference evidence="15" key="1">
    <citation type="thesis" date="2021" institute="BYU ScholarsArchive" country="Provo, UT, USA">
        <title>Applications of and Algorithms for Genome Assembly and Genomic Analyses with an Emphasis on Marine Teleosts.</title>
        <authorList>
            <person name="Pickett B.D."/>
        </authorList>
    </citation>
    <scope>NUCLEOTIDE SEQUENCE</scope>
    <source>
        <strain evidence="15">HI-2016</strain>
    </source>
</reference>
<evidence type="ECO:0000256" key="10">
    <source>
        <dbReference type="ARBA" id="ARBA00023136"/>
    </source>
</evidence>
<keyword evidence="5" id="KW-1003">Cell membrane</keyword>
<dbReference type="AlphaFoldDB" id="A0A8T2N733"/>
<evidence type="ECO:0000256" key="12">
    <source>
        <dbReference type="ARBA" id="ARBA00023180"/>
    </source>
</evidence>
<keyword evidence="10 14" id="KW-0472">Membrane</keyword>
<dbReference type="GO" id="GO:0046930">
    <property type="term" value="C:pore complex"/>
    <property type="evidence" value="ECO:0007669"/>
    <property type="project" value="UniProtKB-ARBA"/>
</dbReference>
<dbReference type="Gene3D" id="1.10.1450.10">
    <property type="entry name" value="Tetraspanin"/>
    <property type="match status" value="1"/>
</dbReference>
<evidence type="ECO:0000256" key="2">
    <source>
        <dbReference type="ARBA" id="ARBA00004536"/>
    </source>
</evidence>
<dbReference type="GO" id="GO:0072659">
    <property type="term" value="P:protein localization to plasma membrane"/>
    <property type="evidence" value="ECO:0007669"/>
    <property type="project" value="UniProtKB-ARBA"/>
</dbReference>
<dbReference type="FunFam" id="1.10.1450.10:FF:000007">
    <property type="entry name" value="Tetraspanin"/>
    <property type="match status" value="1"/>
</dbReference>
<dbReference type="PANTHER" id="PTHR19282">
    <property type="entry name" value="TETRASPANIN"/>
    <property type="match status" value="1"/>
</dbReference>
<organism evidence="15 16">
    <name type="scientific">Albula glossodonta</name>
    <name type="common">roundjaw bonefish</name>
    <dbReference type="NCBI Taxonomy" id="121402"/>
    <lineage>
        <taxon>Eukaryota</taxon>
        <taxon>Metazoa</taxon>
        <taxon>Chordata</taxon>
        <taxon>Craniata</taxon>
        <taxon>Vertebrata</taxon>
        <taxon>Euteleostomi</taxon>
        <taxon>Actinopterygii</taxon>
        <taxon>Neopterygii</taxon>
        <taxon>Teleostei</taxon>
        <taxon>Albuliformes</taxon>
        <taxon>Albulidae</taxon>
        <taxon>Albula</taxon>
    </lineage>
</organism>
<proteinExistence type="inferred from homology"/>
<dbReference type="GO" id="GO:0019899">
    <property type="term" value="F:enzyme binding"/>
    <property type="evidence" value="ECO:0007669"/>
    <property type="project" value="UniProtKB-ARBA"/>
</dbReference>
<dbReference type="PANTHER" id="PTHR19282:SF397">
    <property type="entry name" value="TETRASPANIN"/>
    <property type="match status" value="1"/>
</dbReference>
<dbReference type="EMBL" id="JAFBMS010000127">
    <property type="protein sequence ID" value="KAG9335200.1"/>
    <property type="molecule type" value="Genomic_DNA"/>
</dbReference>
<evidence type="ECO:0000256" key="9">
    <source>
        <dbReference type="ARBA" id="ARBA00022989"/>
    </source>
</evidence>
<evidence type="ECO:0000313" key="16">
    <source>
        <dbReference type="Proteomes" id="UP000824540"/>
    </source>
</evidence>
<comment type="caution">
    <text evidence="15">The sequence shown here is derived from an EMBL/GenBank/DDBJ whole genome shotgun (WGS) entry which is preliminary data.</text>
</comment>
<dbReference type="Proteomes" id="UP000824540">
    <property type="component" value="Unassembled WGS sequence"/>
</dbReference>
<feature type="transmembrane region" description="Helical" evidence="14">
    <location>
        <begin position="324"/>
        <end position="349"/>
    </location>
</feature>
<dbReference type="CDD" id="cd03158">
    <property type="entry name" value="penumbra_like_LEL"/>
    <property type="match status" value="1"/>
</dbReference>
<dbReference type="OrthoDB" id="2014092at2759"/>
<keyword evidence="8" id="KW-0965">Cell junction</keyword>
<dbReference type="InterPro" id="IPR008952">
    <property type="entry name" value="Tetraspanin_EC2_sf"/>
</dbReference>
<keyword evidence="12" id="KW-0325">Glycoprotein</keyword>
<comment type="subcellular location">
    <subcellularLocation>
        <location evidence="2">Cell junction</location>
        <location evidence="2">Adherens junction</location>
    </subcellularLocation>
    <subcellularLocation>
        <location evidence="3">Cell membrane</location>
        <topology evidence="3">Multi-pass membrane protein</topology>
    </subcellularLocation>
    <subcellularLocation>
        <location evidence="1">Cytoplasm</location>
    </subcellularLocation>
</comment>